<evidence type="ECO:0000313" key="2">
    <source>
        <dbReference type="Proteomes" id="UP000076038"/>
    </source>
</evidence>
<dbReference type="KEGG" id="rhs:A3Q41_00255"/>
<dbReference type="AlphaFoldDB" id="A0A143QFA7"/>
<proteinExistence type="predicted"/>
<reference evidence="2" key="2">
    <citation type="submission" date="2016-04" db="EMBL/GenBank/DDBJ databases">
        <title>Complete Genome and Plasmid Sequences for Rhodococcus fascians D188 and Draft Sequences for Rhodococcus spp. Isolates PBTS 1 and PBTS 2.</title>
        <authorList>
            <person name="Stamer R."/>
            <person name="Vereecke D."/>
            <person name="Zhang Y."/>
            <person name="Schilkey F."/>
            <person name="Devitt N."/>
            <person name="Randall J."/>
        </authorList>
    </citation>
    <scope>NUCLEOTIDE SEQUENCE [LARGE SCALE GENOMIC DNA]</scope>
    <source>
        <strain evidence="2">PBTS2</strain>
    </source>
</reference>
<dbReference type="PATRIC" id="fig|1653479.3.peg.254"/>
<accession>A0A143QFA7</accession>
<reference evidence="1 2" key="1">
    <citation type="journal article" date="2016" name="Genome Announc.">
        <title>Complete Genome and Plasmid Sequences for Rhodococcus fascians D188 and Draft Sequences for Rhodococcus Isolates PBTS 1 and PBTS 2.</title>
        <authorList>
            <person name="Stamler R.A."/>
            <person name="Vereecke D."/>
            <person name="Zhang Y."/>
            <person name="Schilkey F."/>
            <person name="Devitt N."/>
            <person name="Randall J.J."/>
        </authorList>
    </citation>
    <scope>NUCLEOTIDE SEQUENCE [LARGE SCALE GENOMIC DNA]</scope>
    <source>
        <strain evidence="1 2">PBTS2</strain>
    </source>
</reference>
<evidence type="ECO:0000313" key="1">
    <source>
        <dbReference type="EMBL" id="AMY21579.1"/>
    </source>
</evidence>
<gene>
    <name evidence="1" type="ORF">A3Q41_00255</name>
</gene>
<name>A0A143QFA7_RHOFA</name>
<dbReference type="Proteomes" id="UP000076038">
    <property type="component" value="Chromosome"/>
</dbReference>
<protein>
    <submittedName>
        <fullName evidence="1">Uncharacterized protein</fullName>
    </submittedName>
</protein>
<dbReference type="EMBL" id="CP015220">
    <property type="protein sequence ID" value="AMY21579.1"/>
    <property type="molecule type" value="Genomic_DNA"/>
</dbReference>
<organism evidence="1 2">
    <name type="scientific">Rhodococcoides fascians</name>
    <name type="common">Rhodococcus fascians</name>
    <dbReference type="NCBI Taxonomy" id="1828"/>
    <lineage>
        <taxon>Bacteria</taxon>
        <taxon>Bacillati</taxon>
        <taxon>Actinomycetota</taxon>
        <taxon>Actinomycetes</taxon>
        <taxon>Mycobacteriales</taxon>
        <taxon>Nocardiaceae</taxon>
        <taxon>Rhodococcoides</taxon>
    </lineage>
</organism>
<sequence length="676" mass="74275">MEAPPNPGTVLLIKAPGAMGKSMAADAISSSSGALHVNLANVKVGANSITGLLVRSMGFEGAHRYASGMQTGQSTLLLDSLDEAALAAGRDHFWAFLEDVMSLLGGSSVGIPVIILGRPDSISAAELVLEDKGFDYQVAELAPLTESQAYSLTRNVLDATPSSTHRNHPVPFRELWEYLYRDLAHALDPSMPDLKWSEVEYFLGYPPVVVALAQRLSVDNPILELSMLTAEEKRVEQSVARGILLKNIVEVILDRESAKVQSQLGELFTLPDHVKLLYTREEQILRVIQYISKENLQILLPAFMDVSDRQKYDERLAGFVPDHPFRGKNRFSNEVFSDYVRAYVATGETTLLHGADRARLLALCDPAGPFFVHFCFALVSEGGDKYSVDESIVDSLTKSFTAGSRGDDHFSLLDHGNELKLSLYADRRGVGSNFEESIDSIDFTIKNQFSIIEFQSPLARAFIVTNSNSIVLGSAGSELELGPDVAVFCDELEIQSRIVTSTNLTSDKSDRPAFGAFLVCQSFSGNPEVSLSVRPDSRSLLVNWPNVWYPWLTHMARLPDMSGVSPRMQQLALVSLRKILIWFRRGHGQDPRLNVELVEKIVVGENLFLGAILEGLVEIGAVVKVANSYELRMSEITPTGFSFAELKTADWQNSVTKVLSKIATTTSMRNAPGWGG</sequence>
<keyword evidence="2" id="KW-1185">Reference proteome</keyword>